<organism evidence="2 3">
    <name type="scientific">Corallococcus carmarthensis</name>
    <dbReference type="NCBI Taxonomy" id="2316728"/>
    <lineage>
        <taxon>Bacteria</taxon>
        <taxon>Pseudomonadati</taxon>
        <taxon>Myxococcota</taxon>
        <taxon>Myxococcia</taxon>
        <taxon>Myxococcales</taxon>
        <taxon>Cystobacterineae</taxon>
        <taxon>Myxococcaceae</taxon>
        <taxon>Corallococcus</taxon>
    </lineage>
</organism>
<dbReference type="PANTHER" id="PTHR43245">
    <property type="entry name" value="BIFUNCTIONAL POLYMYXIN RESISTANCE PROTEIN ARNA"/>
    <property type="match status" value="1"/>
</dbReference>
<dbReference type="OrthoDB" id="7941246at2"/>
<gene>
    <name evidence="2" type="ORF">D7X32_23485</name>
</gene>
<dbReference type="InterPro" id="IPR001509">
    <property type="entry name" value="Epimerase_deHydtase"/>
</dbReference>
<proteinExistence type="predicted"/>
<evidence type="ECO:0000313" key="2">
    <source>
        <dbReference type="EMBL" id="RKH00470.1"/>
    </source>
</evidence>
<name>A0A3A8JXL7_9BACT</name>
<reference evidence="3" key="1">
    <citation type="submission" date="2018-09" db="EMBL/GenBank/DDBJ databases">
        <authorList>
            <person name="Livingstone P.G."/>
            <person name="Whitworth D.E."/>
        </authorList>
    </citation>
    <scope>NUCLEOTIDE SEQUENCE [LARGE SCALE GENOMIC DNA]</scope>
    <source>
        <strain evidence="3">CA043D</strain>
    </source>
</reference>
<dbReference type="RefSeq" id="WP_120604806.1">
    <property type="nucleotide sequence ID" value="NZ_JABFJX010000045.1"/>
</dbReference>
<dbReference type="Pfam" id="PF01370">
    <property type="entry name" value="Epimerase"/>
    <property type="match status" value="1"/>
</dbReference>
<comment type="caution">
    <text evidence="2">The sequence shown here is derived from an EMBL/GenBank/DDBJ whole genome shotgun (WGS) entry which is preliminary data.</text>
</comment>
<dbReference type="InterPro" id="IPR006311">
    <property type="entry name" value="TAT_signal"/>
</dbReference>
<dbReference type="Proteomes" id="UP000268313">
    <property type="component" value="Unassembled WGS sequence"/>
</dbReference>
<feature type="domain" description="NAD-dependent epimerase/dehydratase" evidence="1">
    <location>
        <begin position="49"/>
        <end position="265"/>
    </location>
</feature>
<dbReference type="PANTHER" id="PTHR43245:SF13">
    <property type="entry name" value="UDP-D-APIOSE_UDP-D-XYLOSE SYNTHASE 2"/>
    <property type="match status" value="1"/>
</dbReference>
<keyword evidence="3" id="KW-1185">Reference proteome</keyword>
<dbReference type="InterPro" id="IPR050177">
    <property type="entry name" value="Lipid_A_modif_metabolic_enz"/>
</dbReference>
<evidence type="ECO:0000313" key="3">
    <source>
        <dbReference type="Proteomes" id="UP000268313"/>
    </source>
</evidence>
<accession>A0A3A8JXL7</accession>
<dbReference type="Gene3D" id="3.40.50.720">
    <property type="entry name" value="NAD(P)-binding Rossmann-like Domain"/>
    <property type="match status" value="1"/>
</dbReference>
<dbReference type="AlphaFoldDB" id="A0A3A8JXL7"/>
<dbReference type="InterPro" id="IPR036291">
    <property type="entry name" value="NAD(P)-bd_dom_sf"/>
</dbReference>
<evidence type="ECO:0000259" key="1">
    <source>
        <dbReference type="Pfam" id="PF01370"/>
    </source>
</evidence>
<sequence length="389" mass="41074">MKLSRRGVIQAAAALGAVQVLGCASSPKAGPAAGDDKGGDSAPGKPLNILILGGTKFLGPALVQAAQARGHTLTLFNRGKTNPGLFPDVEKLQGDRDPNKGEGLKALAGRKWDAVIDTSGYVPRIVKASAGLLAPNVGQYVFISSVSVYKEVAKKDINESDAVATIQDETVEDIGEGNYGALKALCEQAAEAALPGRTLNIRPGLIVGPDDGSDRFTYWPLRVAKGGEVLAPGDGEDPVQVIDARDLAAFIIRNVERRTMGIFNVTGPVQTMKMKGMLEDIQKVTGGDARFTWVDATFLDQQKVTSFGDMPGWVPRAGPEGGLGAVSIARATQAGLATRPLTDTVRDTLTWFRALPPDRQEKLRAGLSAEREKEVLAAWHQTKGTAKAG</sequence>
<dbReference type="SUPFAM" id="SSF51735">
    <property type="entry name" value="NAD(P)-binding Rossmann-fold domains"/>
    <property type="match status" value="1"/>
</dbReference>
<protein>
    <submittedName>
        <fullName evidence="2">Epimerase</fullName>
    </submittedName>
</protein>
<dbReference type="PROSITE" id="PS51318">
    <property type="entry name" value="TAT"/>
    <property type="match status" value="1"/>
</dbReference>
<dbReference type="EMBL" id="RAWE01000092">
    <property type="protein sequence ID" value="RKH00470.1"/>
    <property type="molecule type" value="Genomic_DNA"/>
</dbReference>